<organism evidence="2 3">
    <name type="scientific">Pilimelia terevasa</name>
    <dbReference type="NCBI Taxonomy" id="53372"/>
    <lineage>
        <taxon>Bacteria</taxon>
        <taxon>Bacillati</taxon>
        <taxon>Actinomycetota</taxon>
        <taxon>Actinomycetes</taxon>
        <taxon>Micromonosporales</taxon>
        <taxon>Micromonosporaceae</taxon>
        <taxon>Pilimelia</taxon>
    </lineage>
</organism>
<dbReference type="RefSeq" id="WP_189113354.1">
    <property type="nucleotide sequence ID" value="NZ_BMQC01000003.1"/>
</dbReference>
<evidence type="ECO:0000313" key="3">
    <source>
        <dbReference type="Proteomes" id="UP000662200"/>
    </source>
</evidence>
<dbReference type="GO" id="GO:0046872">
    <property type="term" value="F:metal ion binding"/>
    <property type="evidence" value="ECO:0007669"/>
    <property type="project" value="InterPro"/>
</dbReference>
<dbReference type="Pfam" id="PF05193">
    <property type="entry name" value="Peptidase_M16_C"/>
    <property type="match status" value="1"/>
</dbReference>
<reference evidence="2" key="2">
    <citation type="submission" date="2020-09" db="EMBL/GenBank/DDBJ databases">
        <authorList>
            <person name="Sun Q."/>
            <person name="Ohkuma M."/>
        </authorList>
    </citation>
    <scope>NUCLEOTIDE SEQUENCE</scope>
    <source>
        <strain evidence="2">JCM 3091</strain>
    </source>
</reference>
<sequence length="381" mass="39263">MTAAARPGAARIVDLPAGHRDDPPGRAGLAGLAARVLTSPANGGAAARAAALGWHTRHRLSARCSSFAFWSSDPADLDDILGDLRSARLPDGDAGLAVLDALRARQAAASGGRLDTPLARVGRVLERAAWGTPEEDVLGSAATLAAVTAADLRHALDDLTARAWVHDEAAVPGPPAAASPAAAAAEPVAGRGWSGGLAVADHPGSDARVAVRLAVADPAPDLLDVLVEVLGNGPDGRLHRELRHRHALAYGFTATCWAEDRTASIGATATVAAENAAAAVRVLATTLRGLAGGVPRSEWDVARWRSRAGLLAALDGPFGLVDEARRRAHGERLVAERCAAVSLLTDPPPLCLAPDPPAVAAVGVFDPRHRRQLADAYQEIR</sequence>
<dbReference type="Proteomes" id="UP000662200">
    <property type="component" value="Unassembled WGS sequence"/>
</dbReference>
<gene>
    <name evidence="2" type="ORF">GCM10010124_14010</name>
</gene>
<feature type="domain" description="Peptidase M16 C-terminal" evidence="1">
    <location>
        <begin position="221"/>
        <end position="303"/>
    </location>
</feature>
<dbReference type="InterPro" id="IPR007863">
    <property type="entry name" value="Peptidase_M16_C"/>
</dbReference>
<dbReference type="EMBL" id="BMQC01000003">
    <property type="protein sequence ID" value="GGK22684.1"/>
    <property type="molecule type" value="Genomic_DNA"/>
</dbReference>
<dbReference type="Gene3D" id="3.30.830.10">
    <property type="entry name" value="Metalloenzyme, LuxS/M16 peptidase-like"/>
    <property type="match status" value="1"/>
</dbReference>
<name>A0A8J3BL93_9ACTN</name>
<dbReference type="AlphaFoldDB" id="A0A8J3BL93"/>
<dbReference type="SUPFAM" id="SSF63411">
    <property type="entry name" value="LuxS/MPP-like metallohydrolase"/>
    <property type="match status" value="2"/>
</dbReference>
<accession>A0A8J3BL93</accession>
<keyword evidence="3" id="KW-1185">Reference proteome</keyword>
<protein>
    <recommendedName>
        <fullName evidence="1">Peptidase M16 C-terminal domain-containing protein</fullName>
    </recommendedName>
</protein>
<dbReference type="InterPro" id="IPR011249">
    <property type="entry name" value="Metalloenz_LuxS/M16"/>
</dbReference>
<reference evidence="2" key="1">
    <citation type="journal article" date="2014" name="Int. J. Syst. Evol. Microbiol.">
        <title>Complete genome sequence of Corynebacterium casei LMG S-19264T (=DSM 44701T), isolated from a smear-ripened cheese.</title>
        <authorList>
            <consortium name="US DOE Joint Genome Institute (JGI-PGF)"/>
            <person name="Walter F."/>
            <person name="Albersmeier A."/>
            <person name="Kalinowski J."/>
            <person name="Ruckert C."/>
        </authorList>
    </citation>
    <scope>NUCLEOTIDE SEQUENCE</scope>
    <source>
        <strain evidence="2">JCM 3091</strain>
    </source>
</reference>
<proteinExistence type="predicted"/>
<evidence type="ECO:0000313" key="2">
    <source>
        <dbReference type="EMBL" id="GGK22684.1"/>
    </source>
</evidence>
<comment type="caution">
    <text evidence="2">The sequence shown here is derived from an EMBL/GenBank/DDBJ whole genome shotgun (WGS) entry which is preliminary data.</text>
</comment>
<evidence type="ECO:0000259" key="1">
    <source>
        <dbReference type="Pfam" id="PF05193"/>
    </source>
</evidence>